<accession>A0ABY9RAY0</accession>
<gene>
    <name evidence="1" type="ORF">RF683_09735</name>
</gene>
<keyword evidence="2" id="KW-1185">Reference proteome</keyword>
<dbReference type="Proteomes" id="UP001180481">
    <property type="component" value="Chromosome"/>
</dbReference>
<evidence type="ECO:0008006" key="3">
    <source>
        <dbReference type="Google" id="ProtNLM"/>
    </source>
</evidence>
<reference evidence="1" key="1">
    <citation type="submission" date="2023-09" db="EMBL/GenBank/DDBJ databases">
        <title>Flavobacterium sp. 20NA77.7 isolated from freshwater.</title>
        <authorList>
            <person name="Le V."/>
            <person name="Ko S.-R."/>
            <person name="Ahn C.-Y."/>
            <person name="Oh H.-M."/>
        </authorList>
    </citation>
    <scope>NUCLEOTIDE SEQUENCE</scope>
    <source>
        <strain evidence="1">20NA77.7</strain>
    </source>
</reference>
<sequence length="625" mass="72134">MKKAFYFLVLLPVFLIGQSNLSKHDYFIQFNMSKFADKVSLDSMFNHDTFKTFNKQELNYKLKDLMSFMDQSKAVVMHGNITDSIPYYQISFPIKDNKDLSAYFFDRVAEENNNAYDTLKTQITCANSINASKYCYYTPKNSSFTIGWNNEHLVIYELTGITTTQYALDSQAEYADTTAVLVEEAPDEYVSDDVQETTTDAPIISEEKTSEEVDEQVAVPVEDTEQEEEDDEEYIAYLESMKKAQQEERNKKIAKQEIQLDALFKNGFVMPVSSQVNTDSAISMWLNYQAIYEKFASIPYLFKGYKPNLASAEKTASIKGMNADFYFENDKAKMVQTIEYAPSLATIMQKIIAKKPNKNVFNYFPKNEPLGYMTYHSNTEEVLKNYPQIMDQFLATMPFESEDREIITDLFSTLIDEKASATLFDGDFSMFLHAVEQYESTYTVPAYSDDYEEKAEERKITKTRPVFTFIMTSSHPTMSEKLLNLGVRKRVLTKENNYYVVTKTEDLGNVVIFKDKDVLVLTNGLNYLNNGSKSAFAKQVKKELSNNYFVGNFDIAQFMNSYFVNQNLGKDQEKMMKLSNQFKNIKCYSSNKISDNKMTFEMELNSNFNDKNIIIQTLDLVKFLK</sequence>
<proteinExistence type="predicted"/>
<name>A0ABY9RAY0_9FLAO</name>
<evidence type="ECO:0000313" key="2">
    <source>
        <dbReference type="Proteomes" id="UP001180481"/>
    </source>
</evidence>
<organism evidence="1 2">
    <name type="scientific">Flavobacterium nakdongensis</name>
    <dbReference type="NCBI Taxonomy" id="3073563"/>
    <lineage>
        <taxon>Bacteria</taxon>
        <taxon>Pseudomonadati</taxon>
        <taxon>Bacteroidota</taxon>
        <taxon>Flavobacteriia</taxon>
        <taxon>Flavobacteriales</taxon>
        <taxon>Flavobacteriaceae</taxon>
        <taxon>Flavobacterium</taxon>
    </lineage>
</organism>
<dbReference type="EMBL" id="CP133721">
    <property type="protein sequence ID" value="WMW77760.1"/>
    <property type="molecule type" value="Genomic_DNA"/>
</dbReference>
<protein>
    <recommendedName>
        <fullName evidence="3">DUF4836 family protein</fullName>
    </recommendedName>
</protein>
<evidence type="ECO:0000313" key="1">
    <source>
        <dbReference type="EMBL" id="WMW77760.1"/>
    </source>
</evidence>
<dbReference type="RefSeq" id="WP_309532095.1">
    <property type="nucleotide sequence ID" value="NZ_CP133721.1"/>
</dbReference>